<sequence length="45" mass="5128">MALKLRNRTTPTSTSNMQPQLTRLITICTQISSFSRKETKTSSRL</sequence>
<accession>W9YUI3</accession>
<dbReference type="AlphaFoldDB" id="W9YUI3"/>
<dbReference type="HOGENOM" id="CLU_3207645_0_0_1"/>
<dbReference type="VEuPathDB" id="FungiDB:FOMG_19986"/>
<name>W9YUI3_FUSOX</name>
<gene>
    <name evidence="1" type="ORF">FOMG_19986</name>
</gene>
<reference evidence="1" key="2">
    <citation type="submission" date="2014-02" db="EMBL/GenBank/DDBJ databases">
        <title>Annotation of the Genome Sequence of Fusarium oxysporum f. sp. melonis 26406.</title>
        <authorList>
            <consortium name="The Broad Institute Genomics Platform"/>
            <person name="Ma L.-J."/>
            <person name="Corby-Kistler H."/>
            <person name="Broz K."/>
            <person name="Gale L.R."/>
            <person name="Jonkers W."/>
            <person name="O'Donnell K."/>
            <person name="Ploetz R."/>
            <person name="Steinberg C."/>
            <person name="Schwartz D.C."/>
            <person name="VanEtten H."/>
            <person name="Zhou S."/>
            <person name="Young S.K."/>
            <person name="Zeng Q."/>
            <person name="Gargeya S."/>
            <person name="Fitzgerald M."/>
            <person name="Abouelleil A."/>
            <person name="Alvarado L."/>
            <person name="Chapman S.B."/>
            <person name="Gainer-Dewar J."/>
            <person name="Goldberg J."/>
            <person name="Griggs A."/>
            <person name="Gujja S."/>
            <person name="Hansen M."/>
            <person name="Howarth C."/>
            <person name="Imamovic A."/>
            <person name="Ireland A."/>
            <person name="Larimer J."/>
            <person name="McCowan C."/>
            <person name="Murphy C."/>
            <person name="Pearson M."/>
            <person name="Poon T.W."/>
            <person name="Priest M."/>
            <person name="Roberts A."/>
            <person name="Saif S."/>
            <person name="Shea T."/>
            <person name="Sykes S."/>
            <person name="Wortman J."/>
            <person name="Nusbaum C."/>
            <person name="Birren B."/>
        </authorList>
    </citation>
    <scope>NUCLEOTIDE SEQUENCE</scope>
    <source>
        <strain evidence="1">26406</strain>
    </source>
</reference>
<proteinExistence type="predicted"/>
<reference evidence="1" key="1">
    <citation type="submission" date="2012-04" db="EMBL/GenBank/DDBJ databases">
        <title>The Genome Sequence of Fusarium oxysporum melonis.</title>
        <authorList>
            <consortium name="The Broad Institute Genome Sequencing Platform"/>
            <person name="Ma L.-J."/>
            <person name="Gale L.R."/>
            <person name="Schwartz D.C."/>
            <person name="Zhou S."/>
            <person name="Corby-Kistler H."/>
            <person name="Young S.K."/>
            <person name="Zeng Q."/>
            <person name="Gargeya S."/>
            <person name="Fitzgerald M."/>
            <person name="Haas B."/>
            <person name="Abouelleil A."/>
            <person name="Alvarado L."/>
            <person name="Arachchi H.M."/>
            <person name="Berlin A."/>
            <person name="Brown A."/>
            <person name="Chapman S.B."/>
            <person name="Chen Z."/>
            <person name="Dunbar C."/>
            <person name="Freedman E."/>
            <person name="Gearin G."/>
            <person name="Goldberg J."/>
            <person name="Griggs A."/>
            <person name="Gujja S."/>
            <person name="Heiman D."/>
            <person name="Howarth C."/>
            <person name="Larson L."/>
            <person name="Lui A."/>
            <person name="MacDonald P.J.P."/>
            <person name="Montmayeur A."/>
            <person name="Murphy C."/>
            <person name="Neiman D."/>
            <person name="Pearson M."/>
            <person name="Priest M."/>
            <person name="Roberts A."/>
            <person name="Saif S."/>
            <person name="Shea T."/>
            <person name="Shenoy N."/>
            <person name="Sisk P."/>
            <person name="Stolte C."/>
            <person name="Sykes S."/>
            <person name="Wortman J."/>
            <person name="Nusbaum C."/>
            <person name="Birren B."/>
        </authorList>
    </citation>
    <scope>NUCLEOTIDE SEQUENCE</scope>
    <source>
        <strain evidence="1">26406</strain>
    </source>
</reference>
<protein>
    <submittedName>
        <fullName evidence="1">Uncharacterized protein</fullName>
    </submittedName>
</protein>
<organism evidence="1">
    <name type="scientific">Fusarium oxysporum f. sp. melonis 26406</name>
    <dbReference type="NCBI Taxonomy" id="1089452"/>
    <lineage>
        <taxon>Eukaryota</taxon>
        <taxon>Fungi</taxon>
        <taxon>Dikarya</taxon>
        <taxon>Ascomycota</taxon>
        <taxon>Pezizomycotina</taxon>
        <taxon>Sordariomycetes</taxon>
        <taxon>Hypocreomycetidae</taxon>
        <taxon>Hypocreales</taxon>
        <taxon>Nectriaceae</taxon>
        <taxon>Fusarium</taxon>
        <taxon>Fusarium oxysporum species complex</taxon>
    </lineage>
</organism>
<dbReference type="Proteomes" id="UP000030703">
    <property type="component" value="Unassembled WGS sequence"/>
</dbReference>
<dbReference type="EMBL" id="KI981183">
    <property type="protein sequence ID" value="EXK23234.1"/>
    <property type="molecule type" value="Genomic_DNA"/>
</dbReference>
<evidence type="ECO:0000313" key="1">
    <source>
        <dbReference type="EMBL" id="EXK23234.1"/>
    </source>
</evidence>